<name>A0A0L8HRT8_OCTBM</name>
<feature type="non-terminal residue" evidence="2">
    <location>
        <position position="107"/>
    </location>
</feature>
<feature type="domain" description="UvrD-like helicase C-terminal" evidence="1">
    <location>
        <begin position="67"/>
        <end position="107"/>
    </location>
</feature>
<organism evidence="2">
    <name type="scientific">Octopus bimaculoides</name>
    <name type="common">California two-spotted octopus</name>
    <dbReference type="NCBI Taxonomy" id="37653"/>
    <lineage>
        <taxon>Eukaryota</taxon>
        <taxon>Metazoa</taxon>
        <taxon>Spiralia</taxon>
        <taxon>Lophotrochozoa</taxon>
        <taxon>Mollusca</taxon>
        <taxon>Cephalopoda</taxon>
        <taxon>Coleoidea</taxon>
        <taxon>Octopodiformes</taxon>
        <taxon>Octopoda</taxon>
        <taxon>Incirrata</taxon>
        <taxon>Octopodidae</taxon>
        <taxon>Octopus</taxon>
    </lineage>
</organism>
<dbReference type="PANTHER" id="PTHR23274">
    <property type="entry name" value="DNA HELICASE-RELATED"/>
    <property type="match status" value="1"/>
</dbReference>
<dbReference type="EMBL" id="KQ417447">
    <property type="protein sequence ID" value="KOF91936.1"/>
    <property type="molecule type" value="Genomic_DNA"/>
</dbReference>
<protein>
    <recommendedName>
        <fullName evidence="1">UvrD-like helicase C-terminal domain-containing protein</fullName>
    </recommendedName>
</protein>
<dbReference type="InterPro" id="IPR027785">
    <property type="entry name" value="UvrD-like_helicase_C"/>
</dbReference>
<evidence type="ECO:0000313" key="2">
    <source>
        <dbReference type="EMBL" id="KOF91936.1"/>
    </source>
</evidence>
<accession>A0A0L8HRT8</accession>
<dbReference type="CDD" id="cd18809">
    <property type="entry name" value="SF1_C_RecD"/>
    <property type="match status" value="1"/>
</dbReference>
<dbReference type="Gene3D" id="3.40.50.300">
    <property type="entry name" value="P-loop containing nucleotide triphosphate hydrolases"/>
    <property type="match status" value="1"/>
</dbReference>
<sequence length="107" mass="12468">MKNRSSIILTRSLNPPRFCNETRMIVEELHDNLIVARINTAAFRNEIVMRPRITINPKRSQFPVQSCFAITIHKAQGQTMDNVLIYLERPVFQRGQLYVALSRGKRK</sequence>
<dbReference type="GO" id="GO:0006260">
    <property type="term" value="P:DNA replication"/>
    <property type="evidence" value="ECO:0007669"/>
    <property type="project" value="TreeGrafter"/>
</dbReference>
<proteinExistence type="predicted"/>
<evidence type="ECO:0000259" key="1">
    <source>
        <dbReference type="Pfam" id="PF13538"/>
    </source>
</evidence>
<dbReference type="PANTHER" id="PTHR23274:SF51">
    <property type="entry name" value="OS03G0423850 PROTEIN"/>
    <property type="match status" value="1"/>
</dbReference>
<dbReference type="GO" id="GO:0005657">
    <property type="term" value="C:replication fork"/>
    <property type="evidence" value="ECO:0007669"/>
    <property type="project" value="TreeGrafter"/>
</dbReference>
<gene>
    <name evidence="2" type="ORF">OCBIM_22007730mg</name>
</gene>
<dbReference type="Pfam" id="PF13538">
    <property type="entry name" value="UvrD_C_2"/>
    <property type="match status" value="1"/>
</dbReference>
<dbReference type="AlphaFoldDB" id="A0A0L8HRT8"/>
<dbReference type="SUPFAM" id="SSF52540">
    <property type="entry name" value="P-loop containing nucleoside triphosphate hydrolases"/>
    <property type="match status" value="1"/>
</dbReference>
<reference evidence="2" key="1">
    <citation type="submission" date="2015-07" db="EMBL/GenBank/DDBJ databases">
        <title>MeaNS - Measles Nucleotide Surveillance Program.</title>
        <authorList>
            <person name="Tran T."/>
            <person name="Druce J."/>
        </authorList>
    </citation>
    <scope>NUCLEOTIDE SEQUENCE</scope>
    <source>
        <strain evidence="2">UCB-OBI-ISO-001</strain>
        <tissue evidence="2">Gonad</tissue>
    </source>
</reference>
<dbReference type="InterPro" id="IPR027417">
    <property type="entry name" value="P-loop_NTPase"/>
</dbReference>